<protein>
    <submittedName>
        <fullName evidence="8">PTS glucose transporter subunit IIA</fullName>
    </submittedName>
</protein>
<dbReference type="Pfam" id="PF00358">
    <property type="entry name" value="PTS_EIIA_1"/>
    <property type="match status" value="1"/>
</dbReference>
<dbReference type="NCBIfam" id="TIGR00830">
    <property type="entry name" value="PTBA"/>
    <property type="match status" value="1"/>
</dbReference>
<organism evidence="8 9">
    <name type="scientific">Proteiniclasticum sediminis</name>
    <dbReference type="NCBI Taxonomy" id="2804028"/>
    <lineage>
        <taxon>Bacteria</taxon>
        <taxon>Bacillati</taxon>
        <taxon>Bacillota</taxon>
        <taxon>Clostridia</taxon>
        <taxon>Eubacteriales</taxon>
        <taxon>Clostridiaceae</taxon>
        <taxon>Proteiniclasticum</taxon>
    </lineage>
</organism>
<keyword evidence="6" id="KW-0418">Kinase</keyword>
<evidence type="ECO:0000313" key="8">
    <source>
        <dbReference type="EMBL" id="MBR0575746.1"/>
    </source>
</evidence>
<evidence type="ECO:0000259" key="7">
    <source>
        <dbReference type="PROSITE" id="PS51093"/>
    </source>
</evidence>
<dbReference type="InterPro" id="IPR001127">
    <property type="entry name" value="PTS_EIIA_1_perm"/>
</dbReference>
<dbReference type="PANTHER" id="PTHR45008:SF1">
    <property type="entry name" value="PTS SYSTEM GLUCOSE-SPECIFIC EIIA COMPONENT"/>
    <property type="match status" value="1"/>
</dbReference>
<feature type="domain" description="PTS EIIA type-1" evidence="7">
    <location>
        <begin position="27"/>
        <end position="131"/>
    </location>
</feature>
<dbReference type="GO" id="GO:0005737">
    <property type="term" value="C:cytoplasm"/>
    <property type="evidence" value="ECO:0007669"/>
    <property type="project" value="UniProtKB-SubCell"/>
</dbReference>
<name>A0A941CN44_9CLOT</name>
<keyword evidence="2" id="KW-0813">Transport</keyword>
<dbReference type="EMBL" id="JAGSCS010000005">
    <property type="protein sequence ID" value="MBR0575746.1"/>
    <property type="molecule type" value="Genomic_DNA"/>
</dbReference>
<dbReference type="InterPro" id="IPR050890">
    <property type="entry name" value="PTS_EIIA_component"/>
</dbReference>
<evidence type="ECO:0000256" key="6">
    <source>
        <dbReference type="ARBA" id="ARBA00022777"/>
    </source>
</evidence>
<dbReference type="PROSITE" id="PS00371">
    <property type="entry name" value="PTS_EIIA_TYPE_1_HIS"/>
    <property type="match status" value="1"/>
</dbReference>
<dbReference type="RefSeq" id="WP_211800351.1">
    <property type="nucleotide sequence ID" value="NZ_JAGSCS010000005.1"/>
</dbReference>
<dbReference type="AlphaFoldDB" id="A0A941CN44"/>
<keyword evidence="5" id="KW-0598">Phosphotransferase system</keyword>
<evidence type="ECO:0000256" key="2">
    <source>
        <dbReference type="ARBA" id="ARBA00022448"/>
    </source>
</evidence>
<dbReference type="GO" id="GO:0016301">
    <property type="term" value="F:kinase activity"/>
    <property type="evidence" value="ECO:0007669"/>
    <property type="project" value="UniProtKB-KW"/>
</dbReference>
<evidence type="ECO:0000256" key="5">
    <source>
        <dbReference type="ARBA" id="ARBA00022683"/>
    </source>
</evidence>
<dbReference type="GO" id="GO:0009401">
    <property type="term" value="P:phosphoenolpyruvate-dependent sugar phosphotransferase system"/>
    <property type="evidence" value="ECO:0007669"/>
    <property type="project" value="UniProtKB-KW"/>
</dbReference>
<dbReference type="Gene3D" id="2.70.70.10">
    <property type="entry name" value="Glucose Permease (Domain IIA)"/>
    <property type="match status" value="1"/>
</dbReference>
<comment type="caution">
    <text evidence="8">The sequence shown here is derived from an EMBL/GenBank/DDBJ whole genome shotgun (WGS) entry which is preliminary data.</text>
</comment>
<dbReference type="FunFam" id="2.70.70.10:FF:000001">
    <property type="entry name" value="PTS system glucose-specific IIA component"/>
    <property type="match status" value="1"/>
</dbReference>
<dbReference type="PROSITE" id="PS51093">
    <property type="entry name" value="PTS_EIIA_TYPE_1"/>
    <property type="match status" value="1"/>
</dbReference>
<reference evidence="8" key="1">
    <citation type="submission" date="2021-04" db="EMBL/GenBank/DDBJ databases">
        <title>Proteiniclasticum sedimins sp. nov., an obligate anaerobic bacterium isolated from anaerobic sludge.</title>
        <authorList>
            <person name="Liu J."/>
        </authorList>
    </citation>
    <scope>NUCLEOTIDE SEQUENCE</scope>
    <source>
        <strain evidence="8">BAD-10</strain>
    </source>
</reference>
<dbReference type="InterPro" id="IPR011055">
    <property type="entry name" value="Dup_hybrid_motif"/>
</dbReference>
<dbReference type="SUPFAM" id="SSF51261">
    <property type="entry name" value="Duplicated hybrid motif"/>
    <property type="match status" value="1"/>
</dbReference>
<comment type="subcellular location">
    <subcellularLocation>
        <location evidence="1">Cytoplasm</location>
    </subcellularLocation>
</comment>
<accession>A0A941CN44</accession>
<sequence>MFGFFKKQLEIAAPVSGRTIRIQDVPDAVFAEKMAGDGVAIDPTGDTVVAPADGELTMLFGTKHAFGMTLDKGVQILVHIGLDTVSLNGEGFTALKKQGDYVKKGEAIVRFDREFITGKGLSLLTPVIFTELDLLKEFEAHVGIDVEAGKTAVLTYTAK</sequence>
<evidence type="ECO:0000256" key="3">
    <source>
        <dbReference type="ARBA" id="ARBA00022597"/>
    </source>
</evidence>
<keyword evidence="3 8" id="KW-0762">Sugar transport</keyword>
<keyword evidence="4" id="KW-0808">Transferase</keyword>
<evidence type="ECO:0000256" key="1">
    <source>
        <dbReference type="ARBA" id="ARBA00004496"/>
    </source>
</evidence>
<gene>
    <name evidence="8" type="ORF">KCG48_05250</name>
</gene>
<dbReference type="PANTHER" id="PTHR45008">
    <property type="entry name" value="PTS SYSTEM GLUCOSE-SPECIFIC EIIA COMPONENT"/>
    <property type="match status" value="1"/>
</dbReference>
<dbReference type="Proteomes" id="UP000675379">
    <property type="component" value="Unassembled WGS sequence"/>
</dbReference>
<evidence type="ECO:0000313" key="9">
    <source>
        <dbReference type="Proteomes" id="UP000675379"/>
    </source>
</evidence>
<evidence type="ECO:0000256" key="4">
    <source>
        <dbReference type="ARBA" id="ARBA00022679"/>
    </source>
</evidence>
<keyword evidence="9" id="KW-1185">Reference proteome</keyword>
<proteinExistence type="predicted"/>